<comment type="caution">
    <text evidence="4">The sequence shown here is derived from an EMBL/GenBank/DDBJ whole genome shotgun (WGS) entry which is preliminary data.</text>
</comment>
<dbReference type="PATRIC" id="fig|280871.6.peg.2572"/>
<dbReference type="GO" id="GO:0016042">
    <property type="term" value="P:lipid catabolic process"/>
    <property type="evidence" value="ECO:0007669"/>
    <property type="project" value="UniProtKB-UniRule"/>
</dbReference>
<accession>A0A0D1L6Y5</accession>
<feature type="domain" description="PNPLA" evidence="3">
    <location>
        <begin position="18"/>
        <end position="230"/>
    </location>
</feature>
<evidence type="ECO:0000259" key="3">
    <source>
        <dbReference type="PROSITE" id="PS51635"/>
    </source>
</evidence>
<keyword evidence="1 2" id="KW-0443">Lipid metabolism</keyword>
<evidence type="ECO:0000313" key="4">
    <source>
        <dbReference type="EMBL" id="KIU16650.1"/>
    </source>
</evidence>
<dbReference type="PANTHER" id="PTHR46394">
    <property type="entry name" value="ANNEXIN"/>
    <property type="match status" value="1"/>
</dbReference>
<dbReference type="Gene3D" id="3.40.1090.10">
    <property type="entry name" value="Cytosolic phospholipase A2 catalytic domain"/>
    <property type="match status" value="2"/>
</dbReference>
<dbReference type="STRING" id="280871.TL10_12405"/>
<dbReference type="Proteomes" id="UP000032221">
    <property type="component" value="Unassembled WGS sequence"/>
</dbReference>
<dbReference type="Pfam" id="PF01734">
    <property type="entry name" value="Patatin"/>
    <property type="match status" value="1"/>
</dbReference>
<dbReference type="InterPro" id="IPR016035">
    <property type="entry name" value="Acyl_Trfase/lysoPLipase"/>
</dbReference>
<protein>
    <submittedName>
        <fullName evidence="4">Phospholipase</fullName>
    </submittedName>
</protein>
<sequence>MVHRPDESPAVPVKTADLVLSGGGVKAIGLVGSVVALGDAGYRVGRVSGTSAGSLVGAVIAAANRRQPAGCQLSGDQLHELAMSLPYRKFLDPVGTSRIPVLGKYWTAFRGQGMYRGDAVHDWVDGELRNLGVRTFGDLALDDRELPPEQRYRLVVTVADITRGTLVRLPWDYRRMYGLDPDEQSVADAVSASMAIPFIFRPVTITGASGTTSTLIDGGLLSNFPMYSLDRTDGKVPRWPSFGITVTAQRAAQGDGDPGPGLAPVVDLPGAPRLLENLINTALLGHDQTYLRQPSVAARTIVVDAAGIGYLNFDISQADRKRLYDNGYAAAKEFLNTWDWPTYLHRFHAGSA</sequence>
<feature type="active site" description="Proton acceptor" evidence="2">
    <location>
        <position position="217"/>
    </location>
</feature>
<feature type="short sequence motif" description="DGA/G" evidence="2">
    <location>
        <begin position="217"/>
        <end position="219"/>
    </location>
</feature>
<evidence type="ECO:0000256" key="2">
    <source>
        <dbReference type="PROSITE-ProRule" id="PRU01161"/>
    </source>
</evidence>
<dbReference type="SUPFAM" id="SSF52151">
    <property type="entry name" value="FabD/lysophospholipase-like"/>
    <property type="match status" value="1"/>
</dbReference>
<dbReference type="InterPro" id="IPR052580">
    <property type="entry name" value="Lipid_Hydrolase"/>
</dbReference>
<dbReference type="EMBL" id="JXST01000015">
    <property type="protein sequence ID" value="KIU16650.1"/>
    <property type="molecule type" value="Genomic_DNA"/>
</dbReference>
<dbReference type="PANTHER" id="PTHR46394:SF1">
    <property type="entry name" value="PNPLA DOMAIN-CONTAINING PROTEIN"/>
    <property type="match status" value="1"/>
</dbReference>
<feature type="active site" description="Nucleophile" evidence="2">
    <location>
        <position position="51"/>
    </location>
</feature>
<proteinExistence type="predicted"/>
<name>A0A0D1L6Y5_9MYCO</name>
<evidence type="ECO:0000313" key="5">
    <source>
        <dbReference type="Proteomes" id="UP000032221"/>
    </source>
</evidence>
<keyword evidence="2" id="KW-0378">Hydrolase</keyword>
<dbReference type="CDD" id="cd07207">
    <property type="entry name" value="Pat_ExoU_VipD_like"/>
    <property type="match status" value="1"/>
</dbReference>
<comment type="caution">
    <text evidence="2">Lacks conserved residue(s) required for the propagation of feature annotation.</text>
</comment>
<gene>
    <name evidence="4" type="ORF">TL10_12405</name>
</gene>
<feature type="short sequence motif" description="GXSXG" evidence="2">
    <location>
        <begin position="49"/>
        <end position="53"/>
    </location>
</feature>
<dbReference type="OrthoDB" id="9770965at2"/>
<dbReference type="PROSITE" id="PS51635">
    <property type="entry name" value="PNPLA"/>
    <property type="match status" value="1"/>
</dbReference>
<dbReference type="InterPro" id="IPR002641">
    <property type="entry name" value="PNPLA_dom"/>
</dbReference>
<dbReference type="RefSeq" id="WP_043985892.1">
    <property type="nucleotide sequence ID" value="NZ_JXST01000015.1"/>
</dbReference>
<evidence type="ECO:0000256" key="1">
    <source>
        <dbReference type="ARBA" id="ARBA00023098"/>
    </source>
</evidence>
<reference evidence="4 5" key="1">
    <citation type="submission" date="2015-01" db="EMBL/GenBank/DDBJ databases">
        <title>Genome sequence of Mycobacterium llatzerense and Mycobacterium immunogenum recovered from brain abscess.</title>
        <authorList>
            <person name="Greninger A.L."/>
            <person name="Langelier C."/>
            <person name="Cunningham G."/>
            <person name="Chiu C.Y."/>
            <person name="Miller S."/>
        </authorList>
    </citation>
    <scope>NUCLEOTIDE SEQUENCE [LARGE SCALE GENOMIC DNA]</scope>
    <source>
        <strain evidence="4 5">CLUC14</strain>
    </source>
</reference>
<dbReference type="AlphaFoldDB" id="A0A0D1L6Y5"/>
<keyword evidence="2" id="KW-0442">Lipid degradation</keyword>
<keyword evidence="5" id="KW-1185">Reference proteome</keyword>
<dbReference type="GO" id="GO:0016787">
    <property type="term" value="F:hydrolase activity"/>
    <property type="evidence" value="ECO:0007669"/>
    <property type="project" value="UniProtKB-UniRule"/>
</dbReference>
<organism evidence="4 5">
    <name type="scientific">Mycolicibacterium llatzerense</name>
    <dbReference type="NCBI Taxonomy" id="280871"/>
    <lineage>
        <taxon>Bacteria</taxon>
        <taxon>Bacillati</taxon>
        <taxon>Actinomycetota</taxon>
        <taxon>Actinomycetes</taxon>
        <taxon>Mycobacteriales</taxon>
        <taxon>Mycobacteriaceae</taxon>
        <taxon>Mycolicibacterium</taxon>
    </lineage>
</organism>